<dbReference type="Proteomes" id="UP000243650">
    <property type="component" value="Unassembled WGS sequence"/>
</dbReference>
<sequence>MRDHIEAIVRETVRDFLQNEMKTPSVFALIEQFPRAGPAFSAHLKKLRETHELQTFTAQEADPDAMLKAPVVYLAAPKLGTAARLALSMDDNPLSEALIQRQLENRPIVFNRSFLPQSSGGRAGKIDEKITRYLHTMQQEGILVTTSALAPEAVTSAKKRLEEGRRLIREADVERAYELQETVNVYAGDVLSPLAADRARELGVTVQRKGGNEVW</sequence>
<protein>
    <submittedName>
        <fullName evidence="1">Uncharacterized protein</fullName>
    </submittedName>
</protein>
<evidence type="ECO:0000313" key="2">
    <source>
        <dbReference type="Proteomes" id="UP000243650"/>
    </source>
</evidence>
<dbReference type="RefSeq" id="WP_105958402.1">
    <property type="nucleotide sequence ID" value="NZ_PVNS01000004.1"/>
</dbReference>
<dbReference type="OrthoDB" id="1706434at2"/>
<evidence type="ECO:0000313" key="1">
    <source>
        <dbReference type="EMBL" id="PRO66212.1"/>
    </source>
</evidence>
<accession>A0A2P6MIW3</accession>
<gene>
    <name evidence="1" type="ORF">C6I21_05260</name>
</gene>
<comment type="caution">
    <text evidence="1">The sequence shown here is derived from an EMBL/GenBank/DDBJ whole genome shotgun (WGS) entry which is preliminary data.</text>
</comment>
<organism evidence="1 2">
    <name type="scientific">Alkalicoccus urumqiensis</name>
    <name type="common">Bacillus urumqiensis</name>
    <dbReference type="NCBI Taxonomy" id="1548213"/>
    <lineage>
        <taxon>Bacteria</taxon>
        <taxon>Bacillati</taxon>
        <taxon>Bacillota</taxon>
        <taxon>Bacilli</taxon>
        <taxon>Bacillales</taxon>
        <taxon>Bacillaceae</taxon>
        <taxon>Alkalicoccus</taxon>
    </lineage>
</organism>
<proteinExistence type="predicted"/>
<dbReference type="EMBL" id="PVNS01000004">
    <property type="protein sequence ID" value="PRO66212.1"/>
    <property type="molecule type" value="Genomic_DNA"/>
</dbReference>
<dbReference type="AlphaFoldDB" id="A0A2P6MIW3"/>
<reference evidence="1 2" key="1">
    <citation type="submission" date="2018-03" db="EMBL/GenBank/DDBJ databases">
        <title>Bacillus urumqiensis sp. nov., a moderately haloalkaliphilic bacterium isolated from a salt lake.</title>
        <authorList>
            <person name="Zhao B."/>
            <person name="Liao Z."/>
        </authorList>
    </citation>
    <scope>NUCLEOTIDE SEQUENCE [LARGE SCALE GENOMIC DNA]</scope>
    <source>
        <strain evidence="1 2">BZ-SZ-XJ18</strain>
    </source>
</reference>
<keyword evidence="2" id="KW-1185">Reference proteome</keyword>
<name>A0A2P6MIW3_ALKUR</name>